<dbReference type="OrthoDB" id="9810871at2"/>
<comment type="caution">
    <text evidence="3">The sequence shown here is derived from an EMBL/GenBank/DDBJ whole genome shotgun (WGS) entry which is preliminary data.</text>
</comment>
<reference evidence="3 4" key="1">
    <citation type="submission" date="2019-02" db="EMBL/GenBank/DDBJ databases">
        <title>Draft genome sequence of Amycolatopsis sp. 8-3EHSu isolated from roots of Suaeda maritima.</title>
        <authorList>
            <person name="Duangmal K."/>
            <person name="Chantavorakit T."/>
        </authorList>
    </citation>
    <scope>NUCLEOTIDE SEQUENCE [LARGE SCALE GENOMIC DNA]</scope>
    <source>
        <strain evidence="3 4">8-3EHSu</strain>
    </source>
</reference>
<feature type="domain" description="YncI copper-binding" evidence="2">
    <location>
        <begin position="31"/>
        <end position="184"/>
    </location>
</feature>
<dbReference type="AlphaFoldDB" id="A0A4Q7J5Z8"/>
<dbReference type="InterPro" id="IPR038507">
    <property type="entry name" value="YcnI-like_sf"/>
</dbReference>
<evidence type="ECO:0000259" key="2">
    <source>
        <dbReference type="Pfam" id="PF07987"/>
    </source>
</evidence>
<dbReference type="Pfam" id="PF07987">
    <property type="entry name" value="DUF1775"/>
    <property type="match status" value="1"/>
</dbReference>
<keyword evidence="4" id="KW-1185">Reference proteome</keyword>
<feature type="compositionally biased region" description="Basic and acidic residues" evidence="1">
    <location>
        <begin position="191"/>
        <end position="203"/>
    </location>
</feature>
<sequence>MSTSTTLRRAAVLVGVAGMTTLLGGGIAAAHVTANVYGAEPTKGGYGAFVLRVPNEEPDAGTTKVEVSFPAEYALTSARTRPLPGWTAKVEKVKLPTPVKNSKGADVAEVVSKISWTAQPGVKIAAGSTEFQEFEVVVGSLPNVDTLVIPAAQTYENGKVVNWDAPPPPAGGEEPEHPAPTVKLAASTGDGHGHGETKADGDHAQAASAGTDNTARWLGGAGLAVGALGLGIGAGATLRARKLAAPKDNA</sequence>
<dbReference type="EMBL" id="SFCC01000010">
    <property type="protein sequence ID" value="RZQ62162.1"/>
    <property type="molecule type" value="Genomic_DNA"/>
</dbReference>
<gene>
    <name evidence="3" type="ORF">EWH70_21590</name>
</gene>
<protein>
    <submittedName>
        <fullName evidence="3">DUF1775 domain-containing protein</fullName>
    </submittedName>
</protein>
<feature type="region of interest" description="Disordered" evidence="1">
    <location>
        <begin position="160"/>
        <end position="208"/>
    </location>
</feature>
<evidence type="ECO:0000313" key="3">
    <source>
        <dbReference type="EMBL" id="RZQ62162.1"/>
    </source>
</evidence>
<dbReference type="RefSeq" id="WP_130477255.1">
    <property type="nucleotide sequence ID" value="NZ_SFCC01000010.1"/>
</dbReference>
<dbReference type="InterPro" id="IPR012533">
    <property type="entry name" value="YcnI-copper_dom"/>
</dbReference>
<dbReference type="Proteomes" id="UP000292003">
    <property type="component" value="Unassembled WGS sequence"/>
</dbReference>
<dbReference type="Gene3D" id="2.60.40.2230">
    <property type="entry name" value="Uncharacterised protein YcnI-like PF07987, DUF1775"/>
    <property type="match status" value="1"/>
</dbReference>
<dbReference type="CDD" id="cd08545">
    <property type="entry name" value="YcnI_like"/>
    <property type="match status" value="1"/>
</dbReference>
<name>A0A4Q7J5Z8_9PSEU</name>
<accession>A0A4Q7J5Z8</accession>
<evidence type="ECO:0000256" key="1">
    <source>
        <dbReference type="SAM" id="MobiDB-lite"/>
    </source>
</evidence>
<proteinExistence type="predicted"/>
<evidence type="ECO:0000313" key="4">
    <source>
        <dbReference type="Proteomes" id="UP000292003"/>
    </source>
</evidence>
<organism evidence="3 4">
    <name type="scientific">Amycolatopsis suaedae</name>
    <dbReference type="NCBI Taxonomy" id="2510978"/>
    <lineage>
        <taxon>Bacteria</taxon>
        <taxon>Bacillati</taxon>
        <taxon>Actinomycetota</taxon>
        <taxon>Actinomycetes</taxon>
        <taxon>Pseudonocardiales</taxon>
        <taxon>Pseudonocardiaceae</taxon>
        <taxon>Amycolatopsis</taxon>
    </lineage>
</organism>